<dbReference type="RefSeq" id="WP_032954524.1">
    <property type="nucleotide sequence ID" value="NZ_JACLBF010000008.1"/>
</dbReference>
<proteinExistence type="predicted"/>
<protein>
    <recommendedName>
        <fullName evidence="3">ATP-grasp domain-containing protein</fullName>
    </recommendedName>
</protein>
<accession>A0A270NHR0</accession>
<name>A0A270NHR0_STEMA</name>
<evidence type="ECO:0008006" key="3">
    <source>
        <dbReference type="Google" id="ProtNLM"/>
    </source>
</evidence>
<evidence type="ECO:0000313" key="1">
    <source>
        <dbReference type="EMBL" id="PAM71714.1"/>
    </source>
</evidence>
<evidence type="ECO:0000313" key="2">
    <source>
        <dbReference type="Proteomes" id="UP000216433"/>
    </source>
</evidence>
<dbReference type="AlphaFoldDB" id="A0A270NHR0"/>
<sequence>MEPVHVIIGNSEDIHAVSVAWALERAGARVLLWDGIGMHDEAVMVHTIGDSGSILRIGGDTVRDVKSLWFRRPVPYQPLADLDPASVKFVDNELKSAHGSLAAALRLRSSLTIGDWHPTDASTKGLQLEVALSCGFRIPDTLITNDPVEVADFRTRQPAVLVKHFTPHFWSSDRERKGWQCGPVIIPRDRSLDDAGVRVCPAIYQAVVDKVFDLRVTVIGRRMFTARIVRHDGVSPLDWRPGSVRPGELVMDRYELDERTQAAIGLLMDKLDLRYGCVDLAVDSRGDTFFFEINTGGQFLFIDDYIPEMNLLGEMAGFLLAGSMEYEAVPSSVANLAAFESSDRCAELCSAVRRFGQSDRMITRVDTSAAEAA</sequence>
<dbReference type="Gene3D" id="3.30.470.20">
    <property type="entry name" value="ATP-grasp fold, B domain"/>
    <property type="match status" value="1"/>
</dbReference>
<comment type="caution">
    <text evidence="1">The sequence shown here is derived from an EMBL/GenBank/DDBJ whole genome shotgun (WGS) entry which is preliminary data.</text>
</comment>
<gene>
    <name evidence="1" type="ORF">CEK00_10265</name>
</gene>
<reference evidence="1 2" key="1">
    <citation type="submission" date="2017-06" db="EMBL/GenBank/DDBJ databases">
        <title>Genome sequencing and assembly of Stenotrophomonas maltophilia DF07.</title>
        <authorList>
            <person name="Iyer R."/>
        </authorList>
    </citation>
    <scope>NUCLEOTIDE SEQUENCE [LARGE SCALE GENOMIC DNA]</scope>
    <source>
        <strain evidence="1 2">DF07</strain>
    </source>
</reference>
<dbReference type="SUPFAM" id="SSF56059">
    <property type="entry name" value="Glutathione synthetase ATP-binding domain-like"/>
    <property type="match status" value="1"/>
</dbReference>
<dbReference type="Proteomes" id="UP000216433">
    <property type="component" value="Unassembled WGS sequence"/>
</dbReference>
<dbReference type="EMBL" id="NJGC01000010">
    <property type="protein sequence ID" value="PAM71714.1"/>
    <property type="molecule type" value="Genomic_DNA"/>
</dbReference>
<organism evidence="1 2">
    <name type="scientific">Stenotrophomonas maltophilia</name>
    <name type="common">Pseudomonas maltophilia</name>
    <name type="synonym">Xanthomonas maltophilia</name>
    <dbReference type="NCBI Taxonomy" id="40324"/>
    <lineage>
        <taxon>Bacteria</taxon>
        <taxon>Pseudomonadati</taxon>
        <taxon>Pseudomonadota</taxon>
        <taxon>Gammaproteobacteria</taxon>
        <taxon>Lysobacterales</taxon>
        <taxon>Lysobacteraceae</taxon>
        <taxon>Stenotrophomonas</taxon>
        <taxon>Stenotrophomonas maltophilia group</taxon>
    </lineage>
</organism>